<dbReference type="EMBL" id="JACXIZ010000019">
    <property type="protein sequence ID" value="MBD2845913.1"/>
    <property type="molecule type" value="Genomic_DNA"/>
</dbReference>
<evidence type="ECO:0000313" key="2">
    <source>
        <dbReference type="Proteomes" id="UP000621560"/>
    </source>
</evidence>
<protein>
    <submittedName>
        <fullName evidence="1">Uncharacterized protein</fullName>
    </submittedName>
</protein>
<sequence length="90" mass="10049">MEVLWVILVVLVVAAIIAGSIAARGRWQTVRSESRSRTDVIDRLQAYLKSQGVKSKVATGVAETQLLQVLKKDVEQAKQLIQNYENELKV</sequence>
<evidence type="ECO:0000313" key="1">
    <source>
        <dbReference type="EMBL" id="MBD2845913.1"/>
    </source>
</evidence>
<gene>
    <name evidence="1" type="ORF">IDH44_11980</name>
</gene>
<comment type="caution">
    <text evidence="1">The sequence shown here is derived from an EMBL/GenBank/DDBJ whole genome shotgun (WGS) entry which is preliminary data.</text>
</comment>
<keyword evidence="2" id="KW-1185">Reference proteome</keyword>
<dbReference type="RefSeq" id="WP_190917938.1">
    <property type="nucleotide sequence ID" value="NZ_JACXIZ010000019.1"/>
</dbReference>
<accession>A0A927GRV8</accession>
<name>A0A927GRV8_9BACL</name>
<dbReference type="AlphaFoldDB" id="A0A927GRV8"/>
<dbReference type="Proteomes" id="UP000621560">
    <property type="component" value="Unassembled WGS sequence"/>
</dbReference>
<reference evidence="1" key="1">
    <citation type="submission" date="2020-09" db="EMBL/GenBank/DDBJ databases">
        <title>A novel bacterium of genus Paenibacillus, isolated from South China Sea.</title>
        <authorList>
            <person name="Huang H."/>
            <person name="Mo K."/>
            <person name="Hu Y."/>
        </authorList>
    </citation>
    <scope>NUCLEOTIDE SEQUENCE</scope>
    <source>
        <strain evidence="1">IB182496</strain>
    </source>
</reference>
<proteinExistence type="predicted"/>
<organism evidence="1 2">
    <name type="scientific">Paenibacillus sabuli</name>
    <dbReference type="NCBI Taxonomy" id="2772509"/>
    <lineage>
        <taxon>Bacteria</taxon>
        <taxon>Bacillati</taxon>
        <taxon>Bacillota</taxon>
        <taxon>Bacilli</taxon>
        <taxon>Bacillales</taxon>
        <taxon>Paenibacillaceae</taxon>
        <taxon>Paenibacillus</taxon>
    </lineage>
</organism>